<sequence>MSYGRAVEGLARPNRGVRTVLVMTTNHLPEPLSTLRLRGAGRRLLASAAVVVLSLGAVACSSDGESTQAEPAPTTAPTTAPAVPASSAPTADTATPTTTAATSATATTDDVEVVQRVAMRDGVELATYVYLPAGTGPFPTLVLRTPYGLPLTPIGGYQDDDALEETGLPDEEVGWPLVTDAGFALVVQETRGTGASGGANALLTTEGPDGYDTIEWVADQSWSNGRIGIMGDSAAGVAAALAAAEQPPSLDALYTQNASHSLIDDLTSPGGAVRIESIVAFTGGQMLELGDEHYDASGVDEAAFEGPIERLGGDLETLVGGVDDPVGAGWAQLDRTALSDVAPLIPAFEQFLTADPGVRDRMDTIGDIEVPVLAVSMWHDVFARSSFEAALDAQERGADFRLLAMPGSHYEIDDPENWPVTPMLDFFRETLMDGERTLDRFTWQAIGSTELESSSVWPPTGSDSEAFRLGDGTIAATAGSGSVSFISDPTDPIATNAGMSLVALSGPGENPSLATTGRTDVVWFDSEPLTDPLRLRGPLELVVDVTADAPSIDVSARLLAVDADGSSRLIRSAHVRSAAPVGSNRQLTIPFGDIAHDIGVGSVLRLELAGSDLPAWSLNPQTGDTDPLRSTTPIAASISVDLATAELRITRS</sequence>
<reference evidence="4" key="1">
    <citation type="submission" date="2020-05" db="EMBL/GenBank/DDBJ databases">
        <authorList>
            <person name="Chiriac C."/>
            <person name="Salcher M."/>
            <person name="Ghai R."/>
            <person name="Kavagutti S V."/>
        </authorList>
    </citation>
    <scope>NUCLEOTIDE SEQUENCE</scope>
</reference>
<evidence type="ECO:0000256" key="1">
    <source>
        <dbReference type="ARBA" id="ARBA00022801"/>
    </source>
</evidence>
<evidence type="ECO:0000313" key="4">
    <source>
        <dbReference type="EMBL" id="CAB4559161.1"/>
    </source>
</evidence>
<dbReference type="InterPro" id="IPR008979">
    <property type="entry name" value="Galactose-bd-like_sf"/>
</dbReference>
<dbReference type="SMART" id="SM00939">
    <property type="entry name" value="PepX_C"/>
    <property type="match status" value="1"/>
</dbReference>
<dbReference type="NCBIfam" id="TIGR00976">
    <property type="entry name" value="CocE_NonD"/>
    <property type="match status" value="1"/>
</dbReference>
<proteinExistence type="predicted"/>
<dbReference type="AlphaFoldDB" id="A0A6J6D5B0"/>
<protein>
    <submittedName>
        <fullName evidence="4">Unannotated protein</fullName>
    </submittedName>
</protein>
<dbReference type="EMBL" id="CAEZSR010000052">
    <property type="protein sequence ID" value="CAB4559161.1"/>
    <property type="molecule type" value="Genomic_DNA"/>
</dbReference>
<dbReference type="Pfam" id="PF02129">
    <property type="entry name" value="Peptidase_S15"/>
    <property type="match status" value="1"/>
</dbReference>
<dbReference type="Gene3D" id="1.10.3020.10">
    <property type="entry name" value="alpha-amino acid ester hydrolase ( Helical cap domain)"/>
    <property type="match status" value="1"/>
</dbReference>
<dbReference type="InterPro" id="IPR000383">
    <property type="entry name" value="Xaa-Pro-like_dom"/>
</dbReference>
<dbReference type="InterPro" id="IPR005674">
    <property type="entry name" value="CocE/Ser_esterase"/>
</dbReference>
<feature type="compositionally biased region" description="Low complexity" evidence="2">
    <location>
        <begin position="71"/>
        <end position="107"/>
    </location>
</feature>
<feature type="domain" description="Xaa-Pro dipeptidyl-peptidase C-terminal" evidence="3">
    <location>
        <begin position="424"/>
        <end position="648"/>
    </location>
</feature>
<accession>A0A6J6D5B0</accession>
<name>A0A6J6D5B0_9ZZZZ</name>
<organism evidence="4">
    <name type="scientific">freshwater metagenome</name>
    <dbReference type="NCBI Taxonomy" id="449393"/>
    <lineage>
        <taxon>unclassified sequences</taxon>
        <taxon>metagenomes</taxon>
        <taxon>ecological metagenomes</taxon>
    </lineage>
</organism>
<evidence type="ECO:0000259" key="3">
    <source>
        <dbReference type="SMART" id="SM00939"/>
    </source>
</evidence>
<dbReference type="Gene3D" id="3.40.50.1820">
    <property type="entry name" value="alpha/beta hydrolase"/>
    <property type="match status" value="1"/>
</dbReference>
<keyword evidence="1" id="KW-0378">Hydrolase</keyword>
<feature type="region of interest" description="Disordered" evidence="2">
    <location>
        <begin position="63"/>
        <end position="107"/>
    </location>
</feature>
<dbReference type="SUPFAM" id="SSF53474">
    <property type="entry name" value="alpha/beta-Hydrolases"/>
    <property type="match status" value="1"/>
</dbReference>
<dbReference type="GO" id="GO:0008239">
    <property type="term" value="F:dipeptidyl-peptidase activity"/>
    <property type="evidence" value="ECO:0007669"/>
    <property type="project" value="InterPro"/>
</dbReference>
<dbReference type="InterPro" id="IPR029058">
    <property type="entry name" value="AB_hydrolase_fold"/>
</dbReference>
<dbReference type="Pfam" id="PF08530">
    <property type="entry name" value="PepX_C"/>
    <property type="match status" value="1"/>
</dbReference>
<dbReference type="SUPFAM" id="SSF49785">
    <property type="entry name" value="Galactose-binding domain-like"/>
    <property type="match status" value="1"/>
</dbReference>
<evidence type="ECO:0000256" key="2">
    <source>
        <dbReference type="SAM" id="MobiDB-lite"/>
    </source>
</evidence>
<dbReference type="Gene3D" id="2.60.120.260">
    <property type="entry name" value="Galactose-binding domain-like"/>
    <property type="match status" value="1"/>
</dbReference>
<dbReference type="InterPro" id="IPR013736">
    <property type="entry name" value="Xaa-Pro_dipept_C"/>
</dbReference>
<gene>
    <name evidence="4" type="ORF">UFOPK1493_01641</name>
</gene>